<evidence type="ECO:0000313" key="3">
    <source>
        <dbReference type="Proteomes" id="UP000243081"/>
    </source>
</evidence>
<accession>A0A179I0F2</accession>
<feature type="domain" description="ABC1 atypical kinase-like" evidence="1">
    <location>
        <begin position="1"/>
        <end position="206"/>
    </location>
</feature>
<dbReference type="OMA" id="KPPASCA"/>
<comment type="caution">
    <text evidence="2">The sequence shown here is derived from an EMBL/GenBank/DDBJ whole genome shotgun (WGS) entry which is preliminary data.</text>
</comment>
<dbReference type="Pfam" id="PF03109">
    <property type="entry name" value="ABC1"/>
    <property type="match status" value="1"/>
</dbReference>
<protein>
    <recommendedName>
        <fullName evidence="1">ABC1 atypical kinase-like domain-containing protein</fullName>
    </recommendedName>
</protein>
<feature type="non-terminal residue" evidence="2">
    <location>
        <position position="1"/>
    </location>
</feature>
<dbReference type="SUPFAM" id="SSF56112">
    <property type="entry name" value="Protein kinase-like (PK-like)"/>
    <property type="match status" value="1"/>
</dbReference>
<dbReference type="AlphaFoldDB" id="A0A179I0F2"/>
<evidence type="ECO:0000313" key="2">
    <source>
        <dbReference type="EMBL" id="OAQ95642.1"/>
    </source>
</evidence>
<sequence>SVAQVHWAKLPDGREVAIKVQKRDIAKQISWDLWAFKSVAWIYSKWFDIPFYSLVPYMAERLELETDFVNEAKNSETMRELIHNEKSMRGRVYVPTTYPELTSRRVMTAEWIEGVQLWDKKTLTGRWMGGRGQGTPGARVPLPEIDMDAIRREVRTQPNADRLKPERLEWKGRRGQGGLGLSTKEVMATVTDLFAAQIFKWGFWKALMTFDNATISRVTAQWGIKGADFFASATLMRPYEGGSGSTRAAILDLEGKSAAERHHVMEQKMKQGLRDMLADEDKWPKELLFIGRNMRIVQANNQYMGSPVNRIKIMGEWASRSLFMDAGLGWRARARNAWRHVLFKAVMTASDVAFYWFKVRQWLGLGGGMEDVMEQRMKDMAQDMGIELQNDVFSG</sequence>
<keyword evidence="3" id="KW-1185">Reference proteome</keyword>
<dbReference type="PANTHER" id="PTHR43173">
    <property type="entry name" value="ABC1 FAMILY PROTEIN"/>
    <property type="match status" value="1"/>
</dbReference>
<proteinExistence type="predicted"/>
<dbReference type="Proteomes" id="UP000243081">
    <property type="component" value="Unassembled WGS sequence"/>
</dbReference>
<dbReference type="EMBL" id="LUKN01004736">
    <property type="protein sequence ID" value="OAQ95642.1"/>
    <property type="molecule type" value="Genomic_DNA"/>
</dbReference>
<gene>
    <name evidence="2" type="ORF">LLEC1_03626</name>
</gene>
<dbReference type="OrthoDB" id="427480at2759"/>
<organism evidence="2 3">
    <name type="scientific">Cordyceps confragosa</name>
    <name type="common">Lecanicillium lecanii</name>
    <dbReference type="NCBI Taxonomy" id="2714763"/>
    <lineage>
        <taxon>Eukaryota</taxon>
        <taxon>Fungi</taxon>
        <taxon>Dikarya</taxon>
        <taxon>Ascomycota</taxon>
        <taxon>Pezizomycotina</taxon>
        <taxon>Sordariomycetes</taxon>
        <taxon>Hypocreomycetidae</taxon>
        <taxon>Hypocreales</taxon>
        <taxon>Cordycipitaceae</taxon>
        <taxon>Akanthomyces</taxon>
    </lineage>
</organism>
<evidence type="ECO:0000259" key="1">
    <source>
        <dbReference type="Pfam" id="PF03109"/>
    </source>
</evidence>
<dbReference type="InterPro" id="IPR051130">
    <property type="entry name" value="Mito_struct-func_regulator"/>
</dbReference>
<reference evidence="2 3" key="1">
    <citation type="submission" date="2016-03" db="EMBL/GenBank/DDBJ databases">
        <title>Fine-scale spatial genetic structure of a fungal parasite of coffee scale insects.</title>
        <authorList>
            <person name="Jackson D."/>
            <person name="Zemenick K.A."/>
            <person name="Malloure B."/>
            <person name="Quandt C.A."/>
            <person name="James T.Y."/>
        </authorList>
    </citation>
    <scope>NUCLEOTIDE SEQUENCE [LARGE SCALE GENOMIC DNA]</scope>
    <source>
        <strain evidence="2 3">UM487</strain>
    </source>
</reference>
<name>A0A179I0F2_CORDF</name>
<dbReference type="PANTHER" id="PTHR43173:SF37">
    <property type="entry name" value="ABC1 FAMILY PROTEIN C10F6.14C"/>
    <property type="match status" value="1"/>
</dbReference>
<dbReference type="InterPro" id="IPR011009">
    <property type="entry name" value="Kinase-like_dom_sf"/>
</dbReference>
<dbReference type="InterPro" id="IPR004147">
    <property type="entry name" value="ABC1_dom"/>
</dbReference>